<reference evidence="1 2" key="1">
    <citation type="submission" date="2020-07" db="EMBL/GenBank/DDBJ databases">
        <authorList>
            <person name="Feng X."/>
        </authorList>
    </citation>
    <scope>NUCLEOTIDE SEQUENCE [LARGE SCALE GENOMIC DNA]</scope>
    <source>
        <strain evidence="1 2">JCM31066</strain>
    </source>
</reference>
<dbReference type="EMBL" id="JACHVB010000004">
    <property type="protein sequence ID" value="MBC2592662.1"/>
    <property type="molecule type" value="Genomic_DNA"/>
</dbReference>
<dbReference type="AlphaFoldDB" id="A0A842H8G4"/>
<proteinExistence type="predicted"/>
<organism evidence="1 2">
    <name type="scientific">Ruficoccus amylovorans</name>
    <dbReference type="NCBI Taxonomy" id="1804625"/>
    <lineage>
        <taxon>Bacteria</taxon>
        <taxon>Pseudomonadati</taxon>
        <taxon>Verrucomicrobiota</taxon>
        <taxon>Opitutia</taxon>
        <taxon>Puniceicoccales</taxon>
        <taxon>Cerasicoccaceae</taxon>
        <taxon>Ruficoccus</taxon>
    </lineage>
</organism>
<dbReference type="Proteomes" id="UP000546464">
    <property type="component" value="Unassembled WGS sequence"/>
</dbReference>
<keyword evidence="2" id="KW-1185">Reference proteome</keyword>
<evidence type="ECO:0000313" key="2">
    <source>
        <dbReference type="Proteomes" id="UP000546464"/>
    </source>
</evidence>
<evidence type="ECO:0000313" key="1">
    <source>
        <dbReference type="EMBL" id="MBC2592662.1"/>
    </source>
</evidence>
<comment type="caution">
    <text evidence="1">The sequence shown here is derived from an EMBL/GenBank/DDBJ whole genome shotgun (WGS) entry which is preliminary data.</text>
</comment>
<dbReference type="RefSeq" id="WP_185673701.1">
    <property type="nucleotide sequence ID" value="NZ_JACHVB010000004.1"/>
</dbReference>
<accession>A0A842H8G4</accession>
<gene>
    <name evidence="1" type="ORF">H5P28_00150</name>
</gene>
<name>A0A842H8G4_9BACT</name>
<sequence>MNGSQSTPPAEGTAYRRRGATLGGRVLARQHTRPVVQRYGLAHICELTLAAPGDWEVTDPASGKVIGHYTPSRFARLFEPINE</sequence>
<protein>
    <submittedName>
        <fullName evidence="1">Uncharacterized protein</fullName>
    </submittedName>
</protein>